<dbReference type="EMBL" id="JPIN01000012">
    <property type="protein sequence ID" value="KFZ28040.1"/>
    <property type="molecule type" value="Genomic_DNA"/>
</dbReference>
<protein>
    <recommendedName>
        <fullName evidence="4">DUF4153 domain-containing protein</fullName>
    </recommendedName>
</protein>
<feature type="transmembrane region" description="Helical" evidence="1">
    <location>
        <begin position="393"/>
        <end position="414"/>
    </location>
</feature>
<feature type="transmembrane region" description="Helical" evidence="1">
    <location>
        <begin position="359"/>
        <end position="381"/>
    </location>
</feature>
<sequence length="452" mass="50347">MTTYQPNAFNVEQALADWRAHLTRHAALTAADIDELESHLLDQMDALRAQGLRADEAFLIASRRVGNLNEVTREYAEVYSGRLWRQFNLAEQDTHWLGRQMVTAFVLAICAALAIKLPSWLGMSFDAVNADWFYATHLSLFCLPFLACYFIWQRQLGAKGLFLVAGVSGALLLWLQGVVLNASDASKQLVIIHLPLVLWFLVGLTYTGDWWRSFAKRMDFIRYSGEYFIYFVLIALGGGVLSALTLGLFYFIGVEIETIVQQWVIPCGAMGAVVIAGWLVEAKQAAVENMAPVLARIFTPLLALMLTLLVVTMIVTGQGFAIERDVLIALDLLLVIVLALVMYSVSARDSSKAVSLMDYLTLYLIAVALIVDMLALSAISMRIGDLGFTANRTAALGENLVLLVSLAGYAWHYFKFVRARSGFHAVEQWQTRYIPIYVLWAVVVVIAFPLAW</sequence>
<feature type="transmembrane region" description="Helical" evidence="1">
    <location>
        <begin position="327"/>
        <end position="347"/>
    </location>
</feature>
<feature type="transmembrane region" description="Helical" evidence="1">
    <location>
        <begin position="227"/>
        <end position="251"/>
    </location>
</feature>
<evidence type="ECO:0000256" key="1">
    <source>
        <dbReference type="SAM" id="Phobius"/>
    </source>
</evidence>
<organism evidence="2 3">
    <name type="scientific">Pseudidiomarina atlantica</name>
    <dbReference type="NCBI Taxonomy" id="1517416"/>
    <lineage>
        <taxon>Bacteria</taxon>
        <taxon>Pseudomonadati</taxon>
        <taxon>Pseudomonadota</taxon>
        <taxon>Gammaproteobacteria</taxon>
        <taxon>Alteromonadales</taxon>
        <taxon>Idiomarinaceae</taxon>
        <taxon>Pseudidiomarina</taxon>
    </lineage>
</organism>
<dbReference type="STRING" id="1517416.IDAT_10620"/>
<dbReference type="eggNOG" id="ENOG502Z81H">
    <property type="taxonomic scope" value="Bacteria"/>
</dbReference>
<accession>A0A094IJZ2</accession>
<dbReference type="InterPro" id="IPR047928">
    <property type="entry name" value="Perm_prefix_1"/>
</dbReference>
<keyword evidence="1" id="KW-0472">Membrane</keyword>
<reference evidence="2 3" key="1">
    <citation type="submission" date="2014-06" db="EMBL/GenBank/DDBJ databases">
        <title>Draft genome sequence of Idiomarina sp. MCCC 1A10513.</title>
        <authorList>
            <person name="Du J."/>
            <person name="Lai Q."/>
            <person name="Shao Z."/>
        </authorList>
    </citation>
    <scope>NUCLEOTIDE SEQUENCE [LARGE SCALE GENOMIC DNA]</scope>
    <source>
        <strain evidence="2 3">MCCC 1A10513</strain>
    </source>
</reference>
<dbReference type="OrthoDB" id="637094at2"/>
<keyword evidence="1" id="KW-0812">Transmembrane</keyword>
<dbReference type="NCBIfam" id="NF038403">
    <property type="entry name" value="perm_prefix_1"/>
    <property type="match status" value="1"/>
</dbReference>
<dbReference type="RefSeq" id="WP_034733421.1">
    <property type="nucleotide sequence ID" value="NZ_JPIN01000012.1"/>
</dbReference>
<name>A0A094IJZ2_9GAMM</name>
<dbReference type="Proteomes" id="UP000053718">
    <property type="component" value="Unassembled WGS sequence"/>
</dbReference>
<evidence type="ECO:0000313" key="2">
    <source>
        <dbReference type="EMBL" id="KFZ28040.1"/>
    </source>
</evidence>
<gene>
    <name evidence="2" type="ORF">IDAT_10620</name>
</gene>
<evidence type="ECO:0000313" key="3">
    <source>
        <dbReference type="Proteomes" id="UP000053718"/>
    </source>
</evidence>
<feature type="transmembrane region" description="Helical" evidence="1">
    <location>
        <begin position="132"/>
        <end position="152"/>
    </location>
</feature>
<feature type="transmembrane region" description="Helical" evidence="1">
    <location>
        <begin position="161"/>
        <end position="182"/>
    </location>
</feature>
<feature type="transmembrane region" description="Helical" evidence="1">
    <location>
        <begin position="434"/>
        <end position="451"/>
    </location>
</feature>
<keyword evidence="1" id="KW-1133">Transmembrane helix</keyword>
<feature type="transmembrane region" description="Helical" evidence="1">
    <location>
        <begin position="101"/>
        <end position="120"/>
    </location>
</feature>
<keyword evidence="3" id="KW-1185">Reference proteome</keyword>
<feature type="transmembrane region" description="Helical" evidence="1">
    <location>
        <begin position="293"/>
        <end position="315"/>
    </location>
</feature>
<proteinExistence type="predicted"/>
<dbReference type="AlphaFoldDB" id="A0A094IJZ2"/>
<comment type="caution">
    <text evidence="2">The sequence shown here is derived from an EMBL/GenBank/DDBJ whole genome shotgun (WGS) entry which is preliminary data.</text>
</comment>
<evidence type="ECO:0008006" key="4">
    <source>
        <dbReference type="Google" id="ProtNLM"/>
    </source>
</evidence>
<feature type="transmembrane region" description="Helical" evidence="1">
    <location>
        <begin position="188"/>
        <end position="206"/>
    </location>
</feature>
<feature type="transmembrane region" description="Helical" evidence="1">
    <location>
        <begin position="263"/>
        <end position="281"/>
    </location>
</feature>